<sequence length="256" mass="29637">MHWDAEEYDHDHGFVAKYGENLLQFVPDCNAILDIGSGTGELTRLLTHKATFVRGIDSSWEMVKQAKLQFPQLDVMQANILTYEDAHRYDVVFSNAVFHWIPPEDQNLLLAQITKLMQPNGLLIAEFGGAYNIEYICDAFKHSLAHYGLRSSLNFFFPHAKPYQELLEQHGFEVKRLSHYYRPTQLADGHHGLANWLRQFFANDLEPLPEAVQKAIIDNTYAQLTPILWKDGYWQADYWRMQVVAQLTAPNDFTDF</sequence>
<dbReference type="STRING" id="1423734.FC83_GL003000"/>
<comment type="caution">
    <text evidence="3">The sequence shown here is derived from an EMBL/GenBank/DDBJ whole genome shotgun (WGS) entry which is preliminary data.</text>
</comment>
<organism evidence="3 4">
    <name type="scientific">Agrilactobacillus composti DSM 18527 = JCM 14202</name>
    <dbReference type="NCBI Taxonomy" id="1423734"/>
    <lineage>
        <taxon>Bacteria</taxon>
        <taxon>Bacillati</taxon>
        <taxon>Bacillota</taxon>
        <taxon>Bacilli</taxon>
        <taxon>Lactobacillales</taxon>
        <taxon>Lactobacillaceae</taxon>
        <taxon>Agrilactobacillus</taxon>
    </lineage>
</organism>
<dbReference type="Gene3D" id="3.40.50.150">
    <property type="entry name" value="Vaccinia Virus protein VP39"/>
    <property type="match status" value="1"/>
</dbReference>
<feature type="domain" description="Methyltransferase" evidence="2">
    <location>
        <begin position="32"/>
        <end position="121"/>
    </location>
</feature>
<dbReference type="Pfam" id="PF13649">
    <property type="entry name" value="Methyltransf_25"/>
    <property type="match status" value="1"/>
</dbReference>
<evidence type="ECO:0000313" key="4">
    <source>
        <dbReference type="Proteomes" id="UP000051236"/>
    </source>
</evidence>
<dbReference type="GO" id="GO:0008168">
    <property type="term" value="F:methyltransferase activity"/>
    <property type="evidence" value="ECO:0007669"/>
    <property type="project" value="UniProtKB-KW"/>
</dbReference>
<reference evidence="3 4" key="1">
    <citation type="journal article" date="2015" name="Genome Announc.">
        <title>Expanding the biotechnology potential of lactobacilli through comparative genomics of 213 strains and associated genera.</title>
        <authorList>
            <person name="Sun Z."/>
            <person name="Harris H.M."/>
            <person name="McCann A."/>
            <person name="Guo C."/>
            <person name="Argimon S."/>
            <person name="Zhang W."/>
            <person name="Yang X."/>
            <person name="Jeffery I.B."/>
            <person name="Cooney J.C."/>
            <person name="Kagawa T.F."/>
            <person name="Liu W."/>
            <person name="Song Y."/>
            <person name="Salvetti E."/>
            <person name="Wrobel A."/>
            <person name="Rasinkangas P."/>
            <person name="Parkhill J."/>
            <person name="Rea M.C."/>
            <person name="O'Sullivan O."/>
            <person name="Ritari J."/>
            <person name="Douillard F.P."/>
            <person name="Paul Ross R."/>
            <person name="Yang R."/>
            <person name="Briner A.E."/>
            <person name="Felis G.E."/>
            <person name="de Vos W.M."/>
            <person name="Barrangou R."/>
            <person name="Klaenhammer T.R."/>
            <person name="Caufield P.W."/>
            <person name="Cui Y."/>
            <person name="Zhang H."/>
            <person name="O'Toole P.W."/>
        </authorList>
    </citation>
    <scope>NUCLEOTIDE SEQUENCE [LARGE SCALE GENOMIC DNA]</scope>
    <source>
        <strain evidence="3 4">DSM 18527</strain>
    </source>
</reference>
<dbReference type="InterPro" id="IPR029063">
    <property type="entry name" value="SAM-dependent_MTases_sf"/>
</dbReference>
<dbReference type="SUPFAM" id="SSF53335">
    <property type="entry name" value="S-adenosyl-L-methionine-dependent methyltransferases"/>
    <property type="match status" value="1"/>
</dbReference>
<dbReference type="PANTHER" id="PTHR43861">
    <property type="entry name" value="TRANS-ACONITATE 2-METHYLTRANSFERASE-RELATED"/>
    <property type="match status" value="1"/>
</dbReference>
<name>A0A0R1Y8W2_9LACO</name>
<evidence type="ECO:0000313" key="3">
    <source>
        <dbReference type="EMBL" id="KRM36249.1"/>
    </source>
</evidence>
<dbReference type="CDD" id="cd02440">
    <property type="entry name" value="AdoMet_MTases"/>
    <property type="match status" value="1"/>
</dbReference>
<dbReference type="InterPro" id="IPR041698">
    <property type="entry name" value="Methyltransf_25"/>
</dbReference>
<dbReference type="eggNOG" id="COG4106">
    <property type="taxonomic scope" value="Bacteria"/>
</dbReference>
<keyword evidence="3" id="KW-0489">Methyltransferase</keyword>
<evidence type="ECO:0000256" key="1">
    <source>
        <dbReference type="ARBA" id="ARBA00022679"/>
    </source>
</evidence>
<gene>
    <name evidence="3" type="ORF">FC83_GL003000</name>
</gene>
<keyword evidence="1 3" id="KW-0808">Transferase</keyword>
<dbReference type="EMBL" id="AZGA01000005">
    <property type="protein sequence ID" value="KRM36249.1"/>
    <property type="molecule type" value="Genomic_DNA"/>
</dbReference>
<accession>A0A0R1Y8W2</accession>
<dbReference type="Proteomes" id="UP000051236">
    <property type="component" value="Unassembled WGS sequence"/>
</dbReference>
<dbReference type="RefSeq" id="WP_057002324.1">
    <property type="nucleotide sequence ID" value="NZ_AZGA01000005.1"/>
</dbReference>
<dbReference type="GO" id="GO:0032259">
    <property type="term" value="P:methylation"/>
    <property type="evidence" value="ECO:0007669"/>
    <property type="project" value="UniProtKB-KW"/>
</dbReference>
<proteinExistence type="predicted"/>
<evidence type="ECO:0000259" key="2">
    <source>
        <dbReference type="Pfam" id="PF13649"/>
    </source>
</evidence>
<dbReference type="PATRIC" id="fig|1423734.3.peg.3052"/>
<keyword evidence="4" id="KW-1185">Reference proteome</keyword>
<protein>
    <submittedName>
        <fullName evidence="3">SAM-dependent methyltransferase</fullName>
    </submittedName>
</protein>
<dbReference type="AlphaFoldDB" id="A0A0R1Y8W2"/>